<dbReference type="CDD" id="cd00158">
    <property type="entry name" value="RHOD"/>
    <property type="match status" value="1"/>
</dbReference>
<dbReference type="AlphaFoldDB" id="A0A5C1Q9A2"/>
<dbReference type="Proteomes" id="UP000323824">
    <property type="component" value="Chromosome"/>
</dbReference>
<dbReference type="PANTHER" id="PTHR45431">
    <property type="entry name" value="RHODANESE-LIKE DOMAIN-CONTAINING PROTEIN 15, CHLOROPLASTIC"/>
    <property type="match status" value="1"/>
</dbReference>
<proteinExistence type="predicted"/>
<protein>
    <submittedName>
        <fullName evidence="3">Rhodanese-like domain-containing protein</fullName>
    </submittedName>
</protein>
<sequence length="119" mass="12769">MDPIIIVVIVGTFFIFKLLTGRTSLKSADAKKIVSEGGKIVDVRSPGEYKSGHFKGAINIQHDKIINGAKKAKLSKDSPIILYCASGARSSVAKRVLKSEGYTNIHNAGTQGKLKNLLS</sequence>
<dbReference type="OrthoDB" id="9800872at2"/>
<dbReference type="EMBL" id="CP035807">
    <property type="protein sequence ID" value="QEN04693.1"/>
    <property type="molecule type" value="Genomic_DNA"/>
</dbReference>
<keyword evidence="4" id="KW-1185">Reference proteome</keyword>
<dbReference type="SUPFAM" id="SSF52821">
    <property type="entry name" value="Rhodanese/Cell cycle control phosphatase"/>
    <property type="match status" value="1"/>
</dbReference>
<dbReference type="RefSeq" id="WP_149567936.1">
    <property type="nucleotide sequence ID" value="NZ_CP035807.1"/>
</dbReference>
<dbReference type="SMART" id="SM00450">
    <property type="entry name" value="RHOD"/>
    <property type="match status" value="1"/>
</dbReference>
<keyword evidence="1" id="KW-0812">Transmembrane</keyword>
<evidence type="ECO:0000256" key="1">
    <source>
        <dbReference type="SAM" id="Phobius"/>
    </source>
</evidence>
<dbReference type="InterPro" id="IPR001763">
    <property type="entry name" value="Rhodanese-like_dom"/>
</dbReference>
<dbReference type="Gene3D" id="3.40.250.10">
    <property type="entry name" value="Rhodanese-like domain"/>
    <property type="match status" value="1"/>
</dbReference>
<reference evidence="3 4" key="1">
    <citation type="submission" date="2019-02" db="EMBL/GenBank/DDBJ databases">
        <authorList>
            <person name="Fomenkov A."/>
            <person name="Dubinina G."/>
            <person name="Grabovich M."/>
            <person name="Vincze T."/>
            <person name="Roberts R.J."/>
        </authorList>
    </citation>
    <scope>NUCLEOTIDE SEQUENCE [LARGE SCALE GENOMIC DNA]</scope>
    <source>
        <strain evidence="3 4">P</strain>
    </source>
</reference>
<dbReference type="PROSITE" id="PS50206">
    <property type="entry name" value="RHODANESE_3"/>
    <property type="match status" value="1"/>
</dbReference>
<keyword evidence="1" id="KW-1133">Transmembrane helix</keyword>
<accession>A0A5C1Q9A2</accession>
<evidence type="ECO:0000313" key="4">
    <source>
        <dbReference type="Proteomes" id="UP000323824"/>
    </source>
</evidence>
<dbReference type="PANTHER" id="PTHR45431:SF3">
    <property type="entry name" value="RHODANESE-LIKE DOMAIN-CONTAINING PROTEIN 15, CHLOROPLASTIC"/>
    <property type="match status" value="1"/>
</dbReference>
<feature type="domain" description="Rhodanese" evidence="2">
    <location>
        <begin position="34"/>
        <end position="107"/>
    </location>
</feature>
<dbReference type="InterPro" id="IPR052367">
    <property type="entry name" value="Thiosulfate_ST/Rhodanese-like"/>
</dbReference>
<evidence type="ECO:0000259" key="2">
    <source>
        <dbReference type="PROSITE" id="PS50206"/>
    </source>
</evidence>
<dbReference type="KEGG" id="sper:EW093_08230"/>
<evidence type="ECO:0000313" key="3">
    <source>
        <dbReference type="EMBL" id="QEN04693.1"/>
    </source>
</evidence>
<reference evidence="3 4" key="2">
    <citation type="submission" date="2019-09" db="EMBL/GenBank/DDBJ databases">
        <title>Complete Genome Sequence and Methylome Analysis of free living Spirochaetas.</title>
        <authorList>
            <person name="Leshcheva N."/>
            <person name="Mikheeva N."/>
        </authorList>
    </citation>
    <scope>NUCLEOTIDE SEQUENCE [LARGE SCALE GENOMIC DNA]</scope>
    <source>
        <strain evidence="3 4">P</strain>
    </source>
</reference>
<gene>
    <name evidence="3" type="ORF">EW093_08230</name>
</gene>
<name>A0A5C1Q9A2_9SPIO</name>
<keyword evidence="1" id="KW-0472">Membrane</keyword>
<feature type="transmembrane region" description="Helical" evidence="1">
    <location>
        <begin position="6"/>
        <end position="25"/>
    </location>
</feature>
<organism evidence="3 4">
    <name type="scientific">Thiospirochaeta perfilievii</name>
    <dbReference type="NCBI Taxonomy" id="252967"/>
    <lineage>
        <taxon>Bacteria</taxon>
        <taxon>Pseudomonadati</taxon>
        <taxon>Spirochaetota</taxon>
        <taxon>Spirochaetia</taxon>
        <taxon>Spirochaetales</taxon>
        <taxon>Spirochaetaceae</taxon>
        <taxon>Thiospirochaeta</taxon>
    </lineage>
</organism>
<dbReference type="Pfam" id="PF00581">
    <property type="entry name" value="Rhodanese"/>
    <property type="match status" value="1"/>
</dbReference>
<dbReference type="InterPro" id="IPR036873">
    <property type="entry name" value="Rhodanese-like_dom_sf"/>
</dbReference>